<feature type="domain" description="Polysaccharide export protein N-terminal" evidence="3">
    <location>
        <begin position="106"/>
        <end position="175"/>
    </location>
</feature>
<evidence type="ECO:0000313" key="6">
    <source>
        <dbReference type="Proteomes" id="UP000586093"/>
    </source>
</evidence>
<dbReference type="PANTHER" id="PTHR33619:SF3">
    <property type="entry name" value="POLYSACCHARIDE EXPORT PROTEIN GFCE-RELATED"/>
    <property type="match status" value="1"/>
</dbReference>
<dbReference type="RefSeq" id="WP_182660599.1">
    <property type="nucleotide sequence ID" value="NZ_JACIVI010000001.1"/>
</dbReference>
<dbReference type="Gene3D" id="3.30.1950.10">
    <property type="entry name" value="wza like domain"/>
    <property type="match status" value="1"/>
</dbReference>
<dbReference type="Gene3D" id="3.10.560.10">
    <property type="entry name" value="Outer membrane lipoprotein wza domain like"/>
    <property type="match status" value="3"/>
</dbReference>
<dbReference type="InterPro" id="IPR019554">
    <property type="entry name" value="Soluble_ligand-bd"/>
</dbReference>
<sequence>MPVCLLRRQAARLLSALLLAVPLALPAQTHLFPDPPAAAAPRGLSQAQAARAAAAAAAAVAAPAPGVPAAPPAPLPVDPATAARPVVFGAQLFSGRFSHEAFSGFNAEYQIASGDRISLRMWGAFSFEAVQPVDPQGNVFIPNVGPVKVRGVRNAELNAVVEAAVKRTYRANVGVYASLEAAQPVKVYVTGFVRAPGLYGGLSSDSVLNYLDKAGGIDVDRGSFLAVDVLRAGVSRGRINLYSFLLEGRIEPLQLQDGDTLVVGPRQFTVTVQGEAANPYVFEFDRPRLPAAELLTLARPKAGATHLSIVRRIGSERRSEYHPVGALAQVTLEDGDEVTFTSDRYPGTILVRMEGAHLGERTLVLPYGATLKDALARLKPAPQAQVEAVQLFRRSVATRQKELLDSSLRSLETAALTARSATSEESALRAREADLILQFIERARNVQTRGQVILAGRDAAARTLLEDNDVIRVPERSNTVLVSGEVLFPSALVFDAKASLADYVAQAGGYSQSADTARVVVVRQDGSVAEAASGASPRLQPGDELMVLPKIESKRVEVTRGITQILYQIAISARVLLGL</sequence>
<organism evidence="5 6">
    <name type="scientific">Aquariibacter albus</name>
    <dbReference type="NCBI Taxonomy" id="2759899"/>
    <lineage>
        <taxon>Bacteria</taxon>
        <taxon>Pseudomonadati</taxon>
        <taxon>Pseudomonadota</taxon>
        <taxon>Betaproteobacteria</taxon>
        <taxon>Burkholderiales</taxon>
        <taxon>Sphaerotilaceae</taxon>
        <taxon>Aquariibacter</taxon>
    </lineage>
</organism>
<feature type="domain" description="Soluble ligand binding" evidence="4">
    <location>
        <begin position="480"/>
        <end position="528"/>
    </location>
</feature>
<dbReference type="Pfam" id="PF10531">
    <property type="entry name" value="SLBB"/>
    <property type="match status" value="1"/>
</dbReference>
<name>A0A839HNI2_9BURK</name>
<dbReference type="InterPro" id="IPR049712">
    <property type="entry name" value="Poly_export"/>
</dbReference>
<evidence type="ECO:0000259" key="3">
    <source>
        <dbReference type="Pfam" id="PF02563"/>
    </source>
</evidence>
<evidence type="ECO:0000313" key="5">
    <source>
        <dbReference type="EMBL" id="MBB1160551.1"/>
    </source>
</evidence>
<keyword evidence="1 2" id="KW-0732">Signal</keyword>
<gene>
    <name evidence="5" type="ORF">H4F90_00965</name>
</gene>
<accession>A0A839HNI2</accession>
<dbReference type="InterPro" id="IPR003715">
    <property type="entry name" value="Poly_export_N"/>
</dbReference>
<proteinExistence type="predicted"/>
<feature type="signal peptide" evidence="2">
    <location>
        <begin position="1"/>
        <end position="27"/>
    </location>
</feature>
<dbReference type="Proteomes" id="UP000586093">
    <property type="component" value="Unassembled WGS sequence"/>
</dbReference>
<evidence type="ECO:0000259" key="4">
    <source>
        <dbReference type="Pfam" id="PF10531"/>
    </source>
</evidence>
<comment type="caution">
    <text evidence="5">The sequence shown here is derived from an EMBL/GenBank/DDBJ whole genome shotgun (WGS) entry which is preliminary data.</text>
</comment>
<protein>
    <submittedName>
        <fullName evidence="5">Polysaccharide biosynthesis/export family protein</fullName>
    </submittedName>
</protein>
<dbReference type="EMBL" id="JACIVI010000001">
    <property type="protein sequence ID" value="MBB1160551.1"/>
    <property type="molecule type" value="Genomic_DNA"/>
</dbReference>
<dbReference type="PANTHER" id="PTHR33619">
    <property type="entry name" value="POLYSACCHARIDE EXPORT PROTEIN GFCE-RELATED"/>
    <property type="match status" value="1"/>
</dbReference>
<dbReference type="GO" id="GO:0015159">
    <property type="term" value="F:polysaccharide transmembrane transporter activity"/>
    <property type="evidence" value="ECO:0007669"/>
    <property type="project" value="InterPro"/>
</dbReference>
<feature type="chain" id="PRO_5032427665" evidence="2">
    <location>
        <begin position="28"/>
        <end position="579"/>
    </location>
</feature>
<evidence type="ECO:0000256" key="2">
    <source>
        <dbReference type="SAM" id="SignalP"/>
    </source>
</evidence>
<keyword evidence="6" id="KW-1185">Reference proteome</keyword>
<evidence type="ECO:0000256" key="1">
    <source>
        <dbReference type="ARBA" id="ARBA00022729"/>
    </source>
</evidence>
<dbReference type="AlphaFoldDB" id="A0A839HNI2"/>
<reference evidence="5 6" key="1">
    <citation type="submission" date="2020-08" db="EMBL/GenBank/DDBJ databases">
        <title>Aquariorum lacteus gen. nov., sp. nov., a new member of the family Comamonadaceae, isolated from freshwater aquarium.</title>
        <authorList>
            <person name="Chun S.-J."/>
        </authorList>
    </citation>
    <scope>NUCLEOTIDE SEQUENCE [LARGE SCALE GENOMIC DNA]</scope>
    <source>
        <strain evidence="5 6">SJAQ100</strain>
    </source>
</reference>
<dbReference type="Pfam" id="PF02563">
    <property type="entry name" value="Poly_export"/>
    <property type="match status" value="1"/>
</dbReference>